<feature type="compositionally biased region" description="Low complexity" evidence="2">
    <location>
        <begin position="1051"/>
        <end position="1074"/>
    </location>
</feature>
<reference evidence="4 5" key="1">
    <citation type="journal article" date="2017" name="Nat. Ecol. Evol.">
        <title>Scallop genome provides insights into evolution of bilaterian karyotype and development.</title>
        <authorList>
            <person name="Wang S."/>
            <person name="Zhang J."/>
            <person name="Jiao W."/>
            <person name="Li J."/>
            <person name="Xun X."/>
            <person name="Sun Y."/>
            <person name="Guo X."/>
            <person name="Huan P."/>
            <person name="Dong B."/>
            <person name="Zhang L."/>
            <person name="Hu X."/>
            <person name="Sun X."/>
            <person name="Wang J."/>
            <person name="Zhao C."/>
            <person name="Wang Y."/>
            <person name="Wang D."/>
            <person name="Huang X."/>
            <person name="Wang R."/>
            <person name="Lv J."/>
            <person name="Li Y."/>
            <person name="Zhang Z."/>
            <person name="Liu B."/>
            <person name="Lu W."/>
            <person name="Hui Y."/>
            <person name="Liang J."/>
            <person name="Zhou Z."/>
            <person name="Hou R."/>
            <person name="Li X."/>
            <person name="Liu Y."/>
            <person name="Li H."/>
            <person name="Ning X."/>
            <person name="Lin Y."/>
            <person name="Zhao L."/>
            <person name="Xing Q."/>
            <person name="Dou J."/>
            <person name="Li Y."/>
            <person name="Mao J."/>
            <person name="Guo H."/>
            <person name="Dou H."/>
            <person name="Li T."/>
            <person name="Mu C."/>
            <person name="Jiang W."/>
            <person name="Fu Q."/>
            <person name="Fu X."/>
            <person name="Miao Y."/>
            <person name="Liu J."/>
            <person name="Yu Q."/>
            <person name="Li R."/>
            <person name="Liao H."/>
            <person name="Li X."/>
            <person name="Kong Y."/>
            <person name="Jiang Z."/>
            <person name="Chourrout D."/>
            <person name="Li R."/>
            <person name="Bao Z."/>
        </authorList>
    </citation>
    <scope>NUCLEOTIDE SEQUENCE [LARGE SCALE GENOMIC DNA]</scope>
    <source>
        <strain evidence="4 5">PY_sf001</strain>
    </source>
</reference>
<feature type="compositionally biased region" description="Basic residues" evidence="2">
    <location>
        <begin position="1771"/>
        <end position="1787"/>
    </location>
</feature>
<dbReference type="Pfam" id="PF01302">
    <property type="entry name" value="CAP_GLY"/>
    <property type="match status" value="1"/>
</dbReference>
<feature type="compositionally biased region" description="Polar residues" evidence="2">
    <location>
        <begin position="857"/>
        <end position="874"/>
    </location>
</feature>
<evidence type="ECO:0000259" key="3">
    <source>
        <dbReference type="PROSITE" id="PS50245"/>
    </source>
</evidence>
<dbReference type="SUPFAM" id="SSF74924">
    <property type="entry name" value="Cap-Gly domain"/>
    <property type="match status" value="1"/>
</dbReference>
<feature type="compositionally biased region" description="Basic and acidic residues" evidence="2">
    <location>
        <begin position="1554"/>
        <end position="1566"/>
    </location>
</feature>
<feature type="coiled-coil region" evidence="1">
    <location>
        <begin position="1281"/>
        <end position="1308"/>
    </location>
</feature>
<feature type="coiled-coil region" evidence="1">
    <location>
        <begin position="1093"/>
        <end position="1170"/>
    </location>
</feature>
<feature type="compositionally biased region" description="Basic and acidic residues" evidence="2">
    <location>
        <begin position="1602"/>
        <end position="1643"/>
    </location>
</feature>
<feature type="compositionally biased region" description="Basic and acidic residues" evidence="2">
    <location>
        <begin position="273"/>
        <end position="293"/>
    </location>
</feature>
<feature type="compositionally biased region" description="Polar residues" evidence="2">
    <location>
        <begin position="1463"/>
        <end position="1477"/>
    </location>
</feature>
<feature type="region of interest" description="Disordered" evidence="2">
    <location>
        <begin position="697"/>
        <end position="1074"/>
    </location>
</feature>
<keyword evidence="1" id="KW-0175">Coiled coil</keyword>
<evidence type="ECO:0000256" key="2">
    <source>
        <dbReference type="SAM" id="MobiDB-lite"/>
    </source>
</evidence>
<gene>
    <name evidence="4" type="ORF">KP79_PYT07661</name>
</gene>
<keyword evidence="5" id="KW-1185">Reference proteome</keyword>
<protein>
    <submittedName>
        <fullName evidence="4">Restin-like</fullName>
    </submittedName>
</protein>
<feature type="region of interest" description="Disordered" evidence="2">
    <location>
        <begin position="1444"/>
        <end position="1583"/>
    </location>
</feature>
<dbReference type="OrthoDB" id="2130750at2759"/>
<feature type="compositionally biased region" description="Polar residues" evidence="2">
    <location>
        <begin position="770"/>
        <end position="779"/>
    </location>
</feature>
<evidence type="ECO:0000256" key="1">
    <source>
        <dbReference type="SAM" id="Coils"/>
    </source>
</evidence>
<proteinExistence type="predicted"/>
<feature type="region of interest" description="Disordered" evidence="2">
    <location>
        <begin position="1"/>
        <end position="140"/>
    </location>
</feature>
<feature type="region of interest" description="Disordered" evidence="2">
    <location>
        <begin position="1597"/>
        <end position="1856"/>
    </location>
</feature>
<dbReference type="STRING" id="6573.A0A210PHN7"/>
<feature type="compositionally biased region" description="Polar residues" evidence="2">
    <location>
        <begin position="607"/>
        <end position="630"/>
    </location>
</feature>
<evidence type="ECO:0000313" key="5">
    <source>
        <dbReference type="Proteomes" id="UP000242188"/>
    </source>
</evidence>
<feature type="compositionally biased region" description="Basic and acidic residues" evidence="2">
    <location>
        <begin position="1478"/>
        <end position="1491"/>
    </location>
</feature>
<feature type="compositionally biased region" description="Basic and acidic residues" evidence="2">
    <location>
        <begin position="1500"/>
        <end position="1524"/>
    </location>
</feature>
<feature type="coiled-coil region" evidence="1">
    <location>
        <begin position="1205"/>
        <end position="1250"/>
    </location>
</feature>
<feature type="region of interest" description="Disordered" evidence="2">
    <location>
        <begin position="1182"/>
        <end position="1201"/>
    </location>
</feature>
<feature type="compositionally biased region" description="Basic and acidic residues" evidence="2">
    <location>
        <begin position="487"/>
        <end position="501"/>
    </location>
</feature>
<feature type="compositionally biased region" description="Basic and acidic residues" evidence="2">
    <location>
        <begin position="1026"/>
        <end position="1038"/>
    </location>
</feature>
<feature type="compositionally biased region" description="Polar residues" evidence="2">
    <location>
        <begin position="1536"/>
        <end position="1553"/>
    </location>
</feature>
<feature type="compositionally biased region" description="Polar residues" evidence="2">
    <location>
        <begin position="1"/>
        <end position="12"/>
    </location>
</feature>
<feature type="compositionally biased region" description="Polar residues" evidence="2">
    <location>
        <begin position="697"/>
        <end position="717"/>
    </location>
</feature>
<feature type="compositionally biased region" description="Basic and acidic residues" evidence="2">
    <location>
        <begin position="1681"/>
        <end position="1693"/>
    </location>
</feature>
<feature type="compositionally biased region" description="Basic and acidic residues" evidence="2">
    <location>
        <begin position="634"/>
        <end position="645"/>
    </location>
</feature>
<name>A0A210PHN7_MIZYE</name>
<feature type="region of interest" description="Disordered" evidence="2">
    <location>
        <begin position="193"/>
        <end position="214"/>
    </location>
</feature>
<dbReference type="InterPro" id="IPR036859">
    <property type="entry name" value="CAP-Gly_dom_sf"/>
</dbReference>
<feature type="compositionally biased region" description="Basic and acidic residues" evidence="2">
    <location>
        <begin position="1714"/>
        <end position="1739"/>
    </location>
</feature>
<dbReference type="InterPro" id="IPR000938">
    <property type="entry name" value="CAP-Gly_domain"/>
</dbReference>
<dbReference type="Proteomes" id="UP000242188">
    <property type="component" value="Unassembled WGS sequence"/>
</dbReference>
<dbReference type="Gene3D" id="2.30.30.190">
    <property type="entry name" value="CAP Gly-rich-like domain"/>
    <property type="match status" value="1"/>
</dbReference>
<accession>A0A210PHN7</accession>
<feature type="compositionally biased region" description="Basic and acidic residues" evidence="2">
    <location>
        <begin position="120"/>
        <end position="135"/>
    </location>
</feature>
<feature type="compositionally biased region" description="Basic and acidic residues" evidence="2">
    <location>
        <begin position="1444"/>
        <end position="1461"/>
    </location>
</feature>
<feature type="compositionally biased region" description="Low complexity" evidence="2">
    <location>
        <begin position="253"/>
        <end position="266"/>
    </location>
</feature>
<comment type="caution">
    <text evidence="4">The sequence shown here is derived from an EMBL/GenBank/DDBJ whole genome shotgun (WGS) entry which is preliminary data.</text>
</comment>
<feature type="compositionally biased region" description="Basic and acidic residues" evidence="2">
    <location>
        <begin position="16"/>
        <end position="57"/>
    </location>
</feature>
<feature type="domain" description="CAP-Gly" evidence="3">
    <location>
        <begin position="1926"/>
        <end position="1968"/>
    </location>
</feature>
<feature type="region of interest" description="Disordered" evidence="2">
    <location>
        <begin position="546"/>
        <end position="585"/>
    </location>
</feature>
<organism evidence="4 5">
    <name type="scientific">Mizuhopecten yessoensis</name>
    <name type="common">Japanese scallop</name>
    <name type="synonym">Patinopecten yessoensis</name>
    <dbReference type="NCBI Taxonomy" id="6573"/>
    <lineage>
        <taxon>Eukaryota</taxon>
        <taxon>Metazoa</taxon>
        <taxon>Spiralia</taxon>
        <taxon>Lophotrochozoa</taxon>
        <taxon>Mollusca</taxon>
        <taxon>Bivalvia</taxon>
        <taxon>Autobranchia</taxon>
        <taxon>Pteriomorphia</taxon>
        <taxon>Pectinida</taxon>
        <taxon>Pectinoidea</taxon>
        <taxon>Pectinidae</taxon>
        <taxon>Mizuhopecten</taxon>
    </lineage>
</organism>
<feature type="compositionally biased region" description="Polar residues" evidence="2">
    <location>
        <begin position="926"/>
        <end position="939"/>
    </location>
</feature>
<feature type="compositionally biased region" description="Polar residues" evidence="2">
    <location>
        <begin position="735"/>
        <end position="759"/>
    </location>
</feature>
<feature type="region of interest" description="Disordered" evidence="2">
    <location>
        <begin position="601"/>
        <end position="658"/>
    </location>
</feature>
<dbReference type="EMBL" id="NEDP02076687">
    <property type="protein sequence ID" value="OWF36004.1"/>
    <property type="molecule type" value="Genomic_DNA"/>
</dbReference>
<feature type="region of interest" description="Disordered" evidence="2">
    <location>
        <begin position="1401"/>
        <end position="1421"/>
    </location>
</feature>
<feature type="compositionally biased region" description="Low complexity" evidence="2">
    <location>
        <begin position="982"/>
        <end position="997"/>
    </location>
</feature>
<feature type="compositionally biased region" description="Polar residues" evidence="2">
    <location>
        <begin position="951"/>
        <end position="974"/>
    </location>
</feature>
<dbReference type="SMART" id="SM01052">
    <property type="entry name" value="CAP_GLY"/>
    <property type="match status" value="1"/>
</dbReference>
<dbReference type="PROSITE" id="PS50245">
    <property type="entry name" value="CAP_GLY_2"/>
    <property type="match status" value="1"/>
</dbReference>
<evidence type="ECO:0000313" key="4">
    <source>
        <dbReference type="EMBL" id="OWF36004.1"/>
    </source>
</evidence>
<sequence length="1978" mass="218224">MTGAQPNGSGTEQDPAEEKVYNQCKDEQESPEGTPEKLEKQEISEEHHLPETPKEDNDGSDVDGGRTDVVAEVSTDSLVSGDLNGSRPSEATSEPEEDNVHNFDTGAIIKGEEEGTEAEVVCKDPEESKPAEQTRGEGFIDETNEAELFVGIEEVEIVQEFVVPKKVKVPLTPVTRSYSITEDGHFGLVSIDGESVLPKPKPDDKPTDTVPIEGTSVDQIDFLETEPEVNPEGEDTFFLTESVNEGSSVDIANPEANNSNPEANNSTFDKEEDEVKNATFDKESNTTFDKTDVTENIPDIELSFSTEGGIDTRDLSDFHQGVNEKISEAVANKLETSVESDTKSPEKEFSEINGDTESVIFEKSKNMPEKTEQEEPLAPALQSATCRYRWDKNLQTTTLNIMFFSSLKMEEPVKLSWTEGSECYYSEEYEIPCGVYKGNLVVDGRTYPVEDITVKHYTFEVDIYVKDDVIDDEGETDRPVSSPFKSDAVDGYRDRNTDHSQYRGSDSNGRLDPVIHISNKYEELIRQQLTMTQSINNLDMEAKMAAKPEPQDDNDFTTTGRQSPLGDNAAESFQDGGANLYNNDQLNSVKGSLDASVIEDEVERSSIPPSHHSSFENKSAGSPSRQTPSNVYGGEDRRSPLKSDEPALNGSGKHTPIDDVINNFFTEQRSGSVHSHSDLTRHTPQEEVAIKDVLTRQLTPTRSPVNSYYGSDKQSPTFVGDVLGQSTPIAMLDNPGSQSGSARQTPVKSTHSSARQTPQPGEDVIRKTSQDVLNGSPTPGSYHGSVPGNYHGSATGSPAPASYHGSAAESPAPASYHGSAIGSPKPGSYHGSATGSPALASFHGSATGSPALASFHGSATGSPTPATFHGSATGSPAPASFHGSATGSPALASFHGSATGSPAPASFHGSAGESPVPGSYHGPGSYQGSLKGSQEQGSIHGSAAGSPRSYHGSQGSGSRPQSLTSEQELSQYFSDRSDSRRTPTAQQQQIPATSPITSGVRPGSDRGERSASAASLPVMNTQQRLQAEKRSMTPDNHIRVPGSPGARMSPLATGSALRSGASSRSSTRTITPTSAANSYHVNGEQEDIHGRRIQELEDTVRNLRKLLGSREMEVKEVTIQASDLKEMNNSLKEELELARNRAAPGSRGNLAEWERKYNHLMDEKEILAGEVVKLRDRLEEMGQTENGDGDGMGLSNYSPNNPYALQRKIEELQSHVQDLQEANESAVAELSSVEKKCKDLEAENEKFAALKDTNLVDLQAENRRLHDKISTLWEQGYGDGDRRLRVEVQQFKDDNRALKERNYKLHEENLAFREEVTQIRKVLEGVSPKQDESKSRYIDDRLSQSEHKLRYADDRLGQPEITKLRYSEDRLTQSERLPLPKEKLLSREDLDLTYRKVMEEDRHRGSYEKEDRFRRSLEKSEGLKSSLKKDDRFYRLEKEERYKSGVDKEDKYRSLSEREPYKLNSTEGKSNGHYKSTSHQEDSKYRYDPPLDKLTQYELSRSRSDKYDPDFTERSRSEGYRSRPDGGSTSGEKDSSGLTQYDKQTAPDKQSYSNRDKSDQRDRSLKDSYSVEGQKYSTGTEYRALTTSYSELLKLTQQSSLGDKREWSRSEADLHAAHARGRSEADLHVHSRGRSRDAPERRYSGSVPQGRAASPPPSSHHHHVSRPRSAQLPRPVYGWDDELHRRTNSERSDSTAVLTAGFPRSDVGPPPQYRSKDSYDRRETDRDYTVLRKKTYADDKADESDTGTDILVNAQPFDKQMAPPSPQRSELHRRHNSSTHRRHRRRHDSLGSEGSDSSANDIDEQITSLRRRSKSADGRELRKRSAPPGSLGRSHPSAPTKSGDRPTFSKTCPLTGSAGFRSITPGVIPTQHNKNMLSASSSSLVTLTTGLRPFSPRTPGDIHLEDVVKFSRQGGKLSQGTVKFVGHLPGRNDVYLGVELDKEEGKHDGTFESARYFKCKPNKGVFVAFNKVVMAWAP</sequence>
<feature type="region of interest" description="Disordered" evidence="2">
    <location>
        <begin position="473"/>
        <end position="512"/>
    </location>
</feature>
<feature type="region of interest" description="Disordered" evidence="2">
    <location>
        <begin position="248"/>
        <end position="293"/>
    </location>
</feature>
<feature type="compositionally biased region" description="Polar residues" evidence="2">
    <location>
        <begin position="1792"/>
        <end position="1808"/>
    </location>
</feature>